<feature type="domain" description="DUF447" evidence="2">
    <location>
        <begin position="30"/>
        <end position="137"/>
    </location>
</feature>
<evidence type="ECO:0008006" key="6">
    <source>
        <dbReference type="Google" id="ProtNLM"/>
    </source>
</evidence>
<evidence type="ECO:0000259" key="2">
    <source>
        <dbReference type="Pfam" id="PF04289"/>
    </source>
</evidence>
<dbReference type="InterPro" id="IPR049288">
    <property type="entry name" value="DUF447_C"/>
</dbReference>
<dbReference type="Pfam" id="PF04289">
    <property type="entry name" value="DUF447_N"/>
    <property type="match status" value="1"/>
</dbReference>
<dbReference type="Gene3D" id="1.20.58.290">
    <property type="entry name" value="Hypothetical membrane protein ta0354_69_121"/>
    <property type="match status" value="1"/>
</dbReference>
<dbReference type="SUPFAM" id="SSF50475">
    <property type="entry name" value="FMN-binding split barrel"/>
    <property type="match status" value="1"/>
</dbReference>
<evidence type="ECO:0000259" key="3">
    <source>
        <dbReference type="Pfam" id="PF20766"/>
    </source>
</evidence>
<dbReference type="AlphaFoldDB" id="A0A285N4G2"/>
<sequence length="209" mass="23109">MSVPDADSNAEQQHDADGDASWPAELRGVTESVVATLGPNDLWNFAALGLHAGDPVTATTWGATRTRRNFEERGAGYVQFVRDPMLFVEAALTIHEREEPVHPDADAWVRVDAERVDAGEDGGTRWEEWVLTPIESGRREGATPTTNRGYYAVIEATVAASRLDVDAYDTDALLDRLAYFAEVVETCGGERERAAFELLTERTGWRDRL</sequence>
<dbReference type="RefSeq" id="WP_375097326.1">
    <property type="nucleotide sequence ID" value="NZ_OBEJ01000001.1"/>
</dbReference>
<evidence type="ECO:0000256" key="1">
    <source>
        <dbReference type="SAM" id="MobiDB-lite"/>
    </source>
</evidence>
<dbReference type="Proteomes" id="UP000219453">
    <property type="component" value="Unassembled WGS sequence"/>
</dbReference>
<evidence type="ECO:0000313" key="4">
    <source>
        <dbReference type="EMBL" id="SNZ04365.1"/>
    </source>
</evidence>
<feature type="domain" description="DUF447" evidence="3">
    <location>
        <begin position="147"/>
        <end position="201"/>
    </location>
</feature>
<organism evidence="4 5">
    <name type="scientific">Natronoarchaeum philippinense</name>
    <dbReference type="NCBI Taxonomy" id="558529"/>
    <lineage>
        <taxon>Archaea</taxon>
        <taxon>Methanobacteriati</taxon>
        <taxon>Methanobacteriota</taxon>
        <taxon>Stenosarchaea group</taxon>
        <taxon>Halobacteria</taxon>
        <taxon>Halobacteriales</taxon>
        <taxon>Natronoarchaeaceae</taxon>
    </lineage>
</organism>
<name>A0A285N4G2_NATPI</name>
<reference evidence="4 5" key="1">
    <citation type="submission" date="2017-09" db="EMBL/GenBank/DDBJ databases">
        <authorList>
            <person name="Ehlers B."/>
            <person name="Leendertz F.H."/>
        </authorList>
    </citation>
    <scope>NUCLEOTIDE SEQUENCE [LARGE SCALE GENOMIC DNA]</scope>
    <source>
        <strain evidence="4 5">DSM 27208</strain>
    </source>
</reference>
<gene>
    <name evidence="4" type="ORF">SAMN06269185_0536</name>
</gene>
<accession>A0A285N4G2</accession>
<dbReference type="Gene3D" id="2.30.110.10">
    <property type="entry name" value="Electron Transport, Fmn-binding Protein, Chain A"/>
    <property type="match status" value="1"/>
</dbReference>
<feature type="region of interest" description="Disordered" evidence="1">
    <location>
        <begin position="1"/>
        <end position="22"/>
    </location>
</feature>
<dbReference type="EMBL" id="OBEJ01000001">
    <property type="protein sequence ID" value="SNZ04365.1"/>
    <property type="molecule type" value="Genomic_DNA"/>
</dbReference>
<proteinExistence type="predicted"/>
<dbReference type="InterPro" id="IPR012349">
    <property type="entry name" value="Split_barrel_FMN-bd"/>
</dbReference>
<dbReference type="InterPro" id="IPR007386">
    <property type="entry name" value="DUF447_N"/>
</dbReference>
<keyword evidence="5" id="KW-1185">Reference proteome</keyword>
<dbReference type="Pfam" id="PF20766">
    <property type="entry name" value="DUF447_C"/>
    <property type="match status" value="1"/>
</dbReference>
<evidence type="ECO:0000313" key="5">
    <source>
        <dbReference type="Proteomes" id="UP000219453"/>
    </source>
</evidence>
<protein>
    <recommendedName>
        <fullName evidence="6">DUF447 family protein</fullName>
    </recommendedName>
</protein>